<dbReference type="PANTHER" id="PTHR11453:SF47">
    <property type="entry name" value="ANION EXCHANGE PROTEIN"/>
    <property type="match status" value="1"/>
</dbReference>
<keyword evidence="7 11" id="KW-1133">Transmembrane helix</keyword>
<feature type="transmembrane region" description="Helical" evidence="11">
    <location>
        <begin position="663"/>
        <end position="681"/>
    </location>
</feature>
<feature type="transmembrane region" description="Helical" evidence="11">
    <location>
        <begin position="508"/>
        <end position="531"/>
    </location>
</feature>
<feature type="transmembrane region" description="Helical" evidence="11">
    <location>
        <begin position="292"/>
        <end position="317"/>
    </location>
</feature>
<feature type="region of interest" description="Disordered" evidence="12">
    <location>
        <begin position="694"/>
        <end position="717"/>
    </location>
</feature>
<protein>
    <recommendedName>
        <fullName evidence="11">Anion exchange protein</fullName>
    </recommendedName>
</protein>
<feature type="transmembrane region" description="Helical" evidence="11">
    <location>
        <begin position="455"/>
        <end position="487"/>
    </location>
</feature>
<feature type="transmembrane region" description="Helical" evidence="11">
    <location>
        <begin position="207"/>
        <end position="229"/>
    </location>
</feature>
<evidence type="ECO:0000256" key="10">
    <source>
        <dbReference type="ARBA" id="ARBA00049347"/>
    </source>
</evidence>
<sequence length="717" mass="80117">MLQDEALLEEDHKKHLSGISRRIPIDSECTVCLAGALEDLSKPIVGFIRLAQGQNIPRVIEVAMPVRFLFVLLTPLDSNLDFHEMGRAISTLMCDQEFVEVVYQAETMRELLLGINNFLDDSIVLPPSTWENKSLLDVNGIRKKSLELRRRKERKSSPPDEEKKVPPPPRDPLKRTQKIFGGLVEDVKSRFSWYLSDFTDGLNPQCFASAIFIYFAAISAAITFGGLMGDKTDAEIGVSEALVVTCVSGVLFSLLSGQPLVVVGMTGPTLLFDEILYQFCVDNQLEFLSLRFWISLWVAAIATVVVAWEGSALVRFFTRFTQEIFASLISLLYIYESFLKLYAIFFAHPLVLDYCSAVPMNTTNTTVASTVTSQPNTALWSAIMMMATFLIALSLRRFRNSRFLVRSVRRALGDFGVPIAIIFIVAIDYSIIRVYTQKLTVPEGLSPSKPDYRGWIISPLGLQTSISALQIFCSSFAALLIFILLFLEIQISELIVNKKERKLRKGSGFHLDLLLISYLQVVAALLGGPWVCAATVRSVSHVASLTVMSRTHAPGEKPKILGVKEQRLSNLLVSLLIGVSVFMAPVLSQVPVAALFGIFLYMGVSSMSGIQFFERLTFLFMPAKHHPDFSYVRKVRSLKMHLYTAIQVVCLAVLWVVKSTRAALGFPFVLLLMVPVRYYCLPCCFSPAEIRALDGEESDSEDEPEDDDPDFYKQILP</sequence>
<comment type="catalytic activity">
    <reaction evidence="10">
        <text>hydrogencarbonate(in) + chloride(out) = hydrogencarbonate(out) + chloride(in)</text>
        <dbReference type="Rhea" id="RHEA:72363"/>
        <dbReference type="ChEBI" id="CHEBI:17544"/>
        <dbReference type="ChEBI" id="CHEBI:17996"/>
    </reaction>
</comment>
<dbReference type="NCBIfam" id="TIGR00834">
    <property type="entry name" value="ae"/>
    <property type="match status" value="1"/>
</dbReference>
<keyword evidence="6 11" id="KW-0812">Transmembrane</keyword>
<feature type="transmembrane region" description="Helical" evidence="11">
    <location>
        <begin position="241"/>
        <end position="261"/>
    </location>
</feature>
<evidence type="ECO:0000256" key="9">
    <source>
        <dbReference type="ARBA" id="ARBA00023136"/>
    </source>
</evidence>
<keyword evidence="17" id="KW-1185">Reference proteome</keyword>
<evidence type="ECO:0000313" key="17">
    <source>
        <dbReference type="Proteomes" id="UP001235939"/>
    </source>
</evidence>
<keyword evidence="5" id="KW-0039">Anion exchange</keyword>
<organism evidence="16 17">
    <name type="scientific">Cordylochernes scorpioides</name>
    <dbReference type="NCBI Taxonomy" id="51811"/>
    <lineage>
        <taxon>Eukaryota</taxon>
        <taxon>Metazoa</taxon>
        <taxon>Ecdysozoa</taxon>
        <taxon>Arthropoda</taxon>
        <taxon>Chelicerata</taxon>
        <taxon>Arachnida</taxon>
        <taxon>Pseudoscorpiones</taxon>
        <taxon>Cheliferoidea</taxon>
        <taxon>Chernetidae</taxon>
        <taxon>Cordylochernes</taxon>
    </lineage>
</organism>
<dbReference type="Proteomes" id="UP001235939">
    <property type="component" value="Chromosome 04"/>
</dbReference>
<evidence type="ECO:0000259" key="14">
    <source>
        <dbReference type="Pfam" id="PF07565"/>
    </source>
</evidence>
<dbReference type="InterPro" id="IPR001717">
    <property type="entry name" value="Anion_exchange"/>
</dbReference>
<evidence type="ECO:0000256" key="12">
    <source>
        <dbReference type="SAM" id="MobiDB-lite"/>
    </source>
</evidence>
<evidence type="ECO:0000256" key="1">
    <source>
        <dbReference type="ARBA" id="ARBA00004651"/>
    </source>
</evidence>
<evidence type="ECO:0000256" key="2">
    <source>
        <dbReference type="ARBA" id="ARBA00010993"/>
    </source>
</evidence>
<evidence type="ECO:0000256" key="3">
    <source>
        <dbReference type="ARBA" id="ARBA00022448"/>
    </source>
</evidence>
<evidence type="ECO:0000256" key="6">
    <source>
        <dbReference type="ARBA" id="ARBA00022692"/>
    </source>
</evidence>
<evidence type="ECO:0000259" key="13">
    <source>
        <dbReference type="Pfam" id="PF00955"/>
    </source>
</evidence>
<evidence type="ECO:0000256" key="5">
    <source>
        <dbReference type="ARBA" id="ARBA00022681"/>
    </source>
</evidence>
<gene>
    <name evidence="15" type="ORF">LAZ67_4001645</name>
    <name evidence="16" type="ORF">LAZ67_4001648</name>
</gene>
<evidence type="ECO:0000313" key="15">
    <source>
        <dbReference type="EMBL" id="UYV66429.1"/>
    </source>
</evidence>
<dbReference type="SUPFAM" id="SSF55804">
    <property type="entry name" value="Phoshotransferase/anion transport protein"/>
    <property type="match status" value="1"/>
</dbReference>
<dbReference type="Pfam" id="PF07565">
    <property type="entry name" value="Band_3_cyto"/>
    <property type="match status" value="1"/>
</dbReference>
<keyword evidence="8 11" id="KW-0406">Ion transport</keyword>
<accession>A0ABY6KC53</accession>
<evidence type="ECO:0000256" key="7">
    <source>
        <dbReference type="ARBA" id="ARBA00022989"/>
    </source>
</evidence>
<dbReference type="Pfam" id="PF00955">
    <property type="entry name" value="HCO3_cotransp"/>
    <property type="match status" value="2"/>
</dbReference>
<keyword evidence="4" id="KW-1003">Cell membrane</keyword>
<reference evidence="16 17" key="1">
    <citation type="submission" date="2022-01" db="EMBL/GenBank/DDBJ databases">
        <title>A chromosomal length assembly of Cordylochernes scorpioides.</title>
        <authorList>
            <person name="Zeh D."/>
            <person name="Zeh J."/>
        </authorList>
    </citation>
    <scope>NUCLEOTIDE SEQUENCE [LARGE SCALE GENOMIC DNA]</scope>
    <source>
        <strain evidence="16">IN4F17</strain>
        <tissue evidence="16">Whole Body</tissue>
    </source>
</reference>
<feature type="transmembrane region" description="Helical" evidence="11">
    <location>
        <begin position="378"/>
        <end position="395"/>
    </location>
</feature>
<feature type="transmembrane region" description="Helical" evidence="11">
    <location>
        <begin position="324"/>
        <end position="345"/>
    </location>
</feature>
<feature type="transmembrane region" description="Helical" evidence="11">
    <location>
        <begin position="571"/>
        <end position="601"/>
    </location>
</feature>
<name>A0ABY6KC53_9ARAC</name>
<dbReference type="PRINTS" id="PR00165">
    <property type="entry name" value="ANIONEXCHNGR"/>
</dbReference>
<evidence type="ECO:0000256" key="4">
    <source>
        <dbReference type="ARBA" id="ARBA00022475"/>
    </source>
</evidence>
<dbReference type="EMBL" id="CP092866">
    <property type="protein sequence ID" value="UYV66431.1"/>
    <property type="molecule type" value="Genomic_DNA"/>
</dbReference>
<evidence type="ECO:0000313" key="16">
    <source>
        <dbReference type="EMBL" id="UYV66431.1"/>
    </source>
</evidence>
<comment type="similarity">
    <text evidence="2 11">Belongs to the anion exchanger (TC 2.A.31) family.</text>
</comment>
<dbReference type="PRINTS" id="PR01231">
    <property type="entry name" value="HCO3TRNSPORT"/>
</dbReference>
<feature type="transmembrane region" description="Helical" evidence="11">
    <location>
        <begin position="415"/>
        <end position="435"/>
    </location>
</feature>
<feature type="compositionally biased region" description="Acidic residues" evidence="12">
    <location>
        <begin position="695"/>
        <end position="709"/>
    </location>
</feature>
<evidence type="ECO:0000256" key="8">
    <source>
        <dbReference type="ARBA" id="ARBA00023065"/>
    </source>
</evidence>
<dbReference type="InterPro" id="IPR003020">
    <property type="entry name" value="HCO3_transpt_euk"/>
</dbReference>
<dbReference type="Gene3D" id="3.40.930.10">
    <property type="entry name" value="Mannitol-specific EII, Chain A"/>
    <property type="match status" value="1"/>
</dbReference>
<dbReference type="InterPro" id="IPR013769">
    <property type="entry name" value="Band3_cytoplasmic_dom"/>
</dbReference>
<comment type="subcellular location">
    <subcellularLocation>
        <location evidence="1">Cell membrane</location>
        <topology evidence="1">Multi-pass membrane protein</topology>
    </subcellularLocation>
    <subcellularLocation>
        <location evidence="11">Membrane</location>
        <topology evidence="11">Multi-pass membrane protein</topology>
    </subcellularLocation>
</comment>
<feature type="domain" description="Bicarbonate transporter-like transmembrane" evidence="13">
    <location>
        <begin position="178"/>
        <end position="353"/>
    </location>
</feature>
<dbReference type="InterPro" id="IPR016152">
    <property type="entry name" value="PTrfase/Anion_transptr"/>
</dbReference>
<dbReference type="PANTHER" id="PTHR11453">
    <property type="entry name" value="ANION EXCHANGE PROTEIN"/>
    <property type="match status" value="1"/>
</dbReference>
<dbReference type="InterPro" id="IPR011531">
    <property type="entry name" value="HCO3_transpt-like_TM_dom"/>
</dbReference>
<keyword evidence="3 11" id="KW-0813">Transport</keyword>
<evidence type="ECO:0000256" key="11">
    <source>
        <dbReference type="RuleBase" id="RU362035"/>
    </source>
</evidence>
<feature type="domain" description="Bicarbonate transporter-like transmembrane" evidence="13">
    <location>
        <begin position="361"/>
        <end position="697"/>
    </location>
</feature>
<dbReference type="Gene3D" id="1.10.287.570">
    <property type="entry name" value="Helical hairpin bin"/>
    <property type="match status" value="1"/>
</dbReference>
<feature type="domain" description="Band 3 cytoplasmic" evidence="14">
    <location>
        <begin position="11"/>
        <end position="131"/>
    </location>
</feature>
<feature type="region of interest" description="Disordered" evidence="12">
    <location>
        <begin position="149"/>
        <end position="175"/>
    </location>
</feature>
<proteinExistence type="inferred from homology"/>
<dbReference type="EMBL" id="CP092866">
    <property type="protein sequence ID" value="UYV66429.1"/>
    <property type="molecule type" value="Genomic_DNA"/>
</dbReference>
<feature type="compositionally biased region" description="Basic and acidic residues" evidence="12">
    <location>
        <begin position="149"/>
        <end position="165"/>
    </location>
</feature>
<feature type="transmembrane region" description="Helical" evidence="11">
    <location>
        <begin position="640"/>
        <end position="657"/>
    </location>
</feature>
<keyword evidence="9 11" id="KW-0472">Membrane</keyword>